<dbReference type="GO" id="GO:0047121">
    <property type="term" value="F:isoquinoline 1-oxidoreductase activity"/>
    <property type="evidence" value="ECO:0007669"/>
    <property type="project" value="UniProtKB-EC"/>
</dbReference>
<evidence type="ECO:0000313" key="3">
    <source>
        <dbReference type="EMBL" id="MBB6185512.1"/>
    </source>
</evidence>
<dbReference type="Proteomes" id="UP000560000">
    <property type="component" value="Unassembled WGS sequence"/>
</dbReference>
<gene>
    <name evidence="3" type="ORF">HNQ86_002857</name>
    <name evidence="2" type="ORF">LF63_0111940</name>
</gene>
<dbReference type="HOGENOM" id="CLU_013917_0_1_6"/>
<dbReference type="Pfam" id="PF20256">
    <property type="entry name" value="MoCoBD_2"/>
    <property type="match status" value="1"/>
</dbReference>
<organism evidence="2 4">
    <name type="scientific">Oleiagrimonas soli</name>
    <dbReference type="NCBI Taxonomy" id="1543381"/>
    <lineage>
        <taxon>Bacteria</taxon>
        <taxon>Pseudomonadati</taxon>
        <taxon>Pseudomonadota</taxon>
        <taxon>Gammaproteobacteria</taxon>
        <taxon>Lysobacterales</taxon>
        <taxon>Rhodanobacteraceae</taxon>
        <taxon>Oleiagrimonas</taxon>
    </lineage>
</organism>
<evidence type="ECO:0000259" key="1">
    <source>
        <dbReference type="SMART" id="SM01008"/>
    </source>
</evidence>
<evidence type="ECO:0000313" key="5">
    <source>
        <dbReference type="Proteomes" id="UP000560000"/>
    </source>
</evidence>
<dbReference type="Gene3D" id="3.30.365.10">
    <property type="entry name" value="Aldehyde oxidase/xanthine dehydrogenase, molybdopterin binding domain"/>
    <property type="match status" value="4"/>
</dbReference>
<dbReference type="PANTHER" id="PTHR47495">
    <property type="entry name" value="ALDEHYDE DEHYDROGENASE"/>
    <property type="match status" value="1"/>
</dbReference>
<proteinExistence type="predicted"/>
<dbReference type="OrthoDB" id="6177861at2"/>
<dbReference type="InterPro" id="IPR036856">
    <property type="entry name" value="Ald_Oxase/Xan_DH_a/b_sf"/>
</dbReference>
<dbReference type="InterPro" id="IPR046867">
    <property type="entry name" value="AldOxase/xan_DH_MoCoBD2"/>
</dbReference>
<dbReference type="Proteomes" id="UP000029708">
    <property type="component" value="Unassembled WGS sequence"/>
</dbReference>
<dbReference type="SUPFAM" id="SSF54665">
    <property type="entry name" value="CO dehydrogenase molybdoprotein N-domain-like"/>
    <property type="match status" value="1"/>
</dbReference>
<evidence type="ECO:0000313" key="2">
    <source>
        <dbReference type="EMBL" id="KGI77282.1"/>
    </source>
</evidence>
<comment type="caution">
    <text evidence="2">The sequence shown here is derived from an EMBL/GenBank/DDBJ whole genome shotgun (WGS) entry which is preliminary data.</text>
</comment>
<dbReference type="Pfam" id="PF02738">
    <property type="entry name" value="MoCoBD_1"/>
    <property type="match status" value="1"/>
</dbReference>
<keyword evidence="3" id="KW-0560">Oxidoreductase</keyword>
<dbReference type="InterPro" id="IPR000674">
    <property type="entry name" value="Ald_Oxase/Xan_DH_a/b"/>
</dbReference>
<dbReference type="EC" id="1.3.99.16" evidence="3"/>
<keyword evidence="4" id="KW-1185">Reference proteome</keyword>
<evidence type="ECO:0000313" key="4">
    <source>
        <dbReference type="Proteomes" id="UP000029708"/>
    </source>
</evidence>
<dbReference type="STRING" id="1543381.LF63_0111940"/>
<dbReference type="InterPro" id="IPR037165">
    <property type="entry name" value="AldOxase/xan_DH_Mopterin-bd_sf"/>
</dbReference>
<dbReference type="PIRSF" id="PIRSF036389">
    <property type="entry name" value="IOR_B"/>
    <property type="match status" value="1"/>
</dbReference>
<dbReference type="PANTHER" id="PTHR47495:SF1">
    <property type="entry name" value="BLL3820 PROTEIN"/>
    <property type="match status" value="1"/>
</dbReference>
<dbReference type="RefSeq" id="WP_043102087.1">
    <property type="nucleotide sequence ID" value="NZ_JACHET010000001.1"/>
</dbReference>
<dbReference type="AlphaFoldDB" id="A0A099CUH4"/>
<dbReference type="Gene3D" id="3.90.1170.50">
    <property type="entry name" value="Aldehyde oxidase/xanthine dehydrogenase, a/b hammerhead"/>
    <property type="match status" value="1"/>
</dbReference>
<dbReference type="SUPFAM" id="SSF56003">
    <property type="entry name" value="Molybdenum cofactor-binding domain"/>
    <property type="match status" value="2"/>
</dbReference>
<name>A0A099CUH4_9GAMM</name>
<accession>A0A099CUH4</accession>
<dbReference type="EMBL" id="JACHET010000001">
    <property type="protein sequence ID" value="MBB6185512.1"/>
    <property type="molecule type" value="Genomic_DNA"/>
</dbReference>
<dbReference type="InterPro" id="IPR012368">
    <property type="entry name" value="OxRdtase_Mopterin-bd_su_IorB"/>
</dbReference>
<dbReference type="InterPro" id="IPR052516">
    <property type="entry name" value="N-heterocyclic_Hydroxylase"/>
</dbReference>
<reference evidence="3 5" key="2">
    <citation type="submission" date="2020-08" db="EMBL/GenBank/DDBJ databases">
        <title>Genomic Encyclopedia of Type Strains, Phase IV (KMG-IV): sequencing the most valuable type-strain genomes for metagenomic binning, comparative biology and taxonomic classification.</title>
        <authorList>
            <person name="Goeker M."/>
        </authorList>
    </citation>
    <scope>NUCLEOTIDE SEQUENCE [LARGE SCALE GENOMIC DNA]</scope>
    <source>
        <strain evidence="3 5">DSM 107085</strain>
    </source>
</reference>
<dbReference type="InterPro" id="IPR008274">
    <property type="entry name" value="AldOxase/xan_DH_MoCoBD1"/>
</dbReference>
<protein>
    <submittedName>
        <fullName evidence="2">Aldehyde oxidase</fullName>
    </submittedName>
    <submittedName>
        <fullName evidence="3">Isoquinoline 1-oxidoreductase beta subunit</fullName>
        <ecNumber evidence="3">1.3.99.16</ecNumber>
    </submittedName>
</protein>
<dbReference type="InterPro" id="IPR006311">
    <property type="entry name" value="TAT_signal"/>
</dbReference>
<dbReference type="PROSITE" id="PS51318">
    <property type="entry name" value="TAT"/>
    <property type="match status" value="1"/>
</dbReference>
<reference evidence="2 4" key="1">
    <citation type="submission" date="2014-09" db="EMBL/GenBank/DDBJ databases">
        <title>Xanthomonadaceae 3.5X direct submission.</title>
        <authorList>
            <person name="Fang T."/>
            <person name="Wang H."/>
        </authorList>
    </citation>
    <scope>NUCLEOTIDE SEQUENCE [LARGE SCALE GENOMIC DNA]</scope>
    <source>
        <strain evidence="2 4">3.5X</strain>
    </source>
</reference>
<sequence length="751" mass="81039">MSVRLPLTRRRFLQVLAGATGALIVGVGRARAADADTPLALLGDDLTRLGPYVRIEPDGRVILGARDPDCGEGTHTSLPRIIADELDADWTRVEVISLGPDLVSGNDNLRWRYGHQRSGDGSSIPAAWEDLREAGALARWLLVQAAAQASGVAAANLRCENGAVIAPNGRRFDYGSLVKSALRQAPPQTAPPLKTPDDFRLIGRPAGDVDAEAMVRGEEKFALDQYMAEALTAVVLHCPWPGGTLDSIDTQSALAIPGVRRVLQFQPEAGQPLGSTPIANGVAVLADDTWAALRGRDALKLSWKPGKQADASTADLEQRARDLLQSQAEPTRHVREDGDFAEIAKHAPHHVEAMYVQPFVAHATAEPMNCLVRIDTDRIRVVTPTQSPQEALTIVQRLTGMNAERIDVQVPRAGGGFGRRLDHDFLTEAVLLAKAAGTAIKLVWTRDQDLRNDFYRPGALHRMQAVLDRRKRIVGWNVRKASASALAGRDVPADRLWTSEARPDALPAGLIANFSSTWYELDSPLPRGPSRGGHDVVDAFATQMFLDEIAHTVRKDPLELRMELLGEPHVLPGATANGAIDTGRLANVLQRVAARIDWNRRRTNGHGLGIAFHHIDGAYCAHAFEVSVRGEKVIVHRAVCAIDVGRVINPLGLKAQAVGATVDGISTALGQTIQMRDGRIVQSNLRDYPLARMAQLPREVEVIIVASDSAPTGASIVAMPSTAPALASAVSAATTVRVRQLPLMPELLRKL</sequence>
<dbReference type="SMART" id="SM01008">
    <property type="entry name" value="Ald_Xan_dh_C"/>
    <property type="match status" value="1"/>
</dbReference>
<feature type="domain" description="Aldehyde oxidase/xanthine dehydrogenase a/b hammerhead" evidence="1">
    <location>
        <begin position="216"/>
        <end position="307"/>
    </location>
</feature>
<dbReference type="EMBL" id="JROI01000013">
    <property type="protein sequence ID" value="KGI77282.1"/>
    <property type="molecule type" value="Genomic_DNA"/>
</dbReference>